<keyword evidence="3" id="KW-1185">Reference proteome</keyword>
<sequence length="278" mass="30356">MTLIVSTPTLPPMSSSVIFSTAHHTCPTLFILVLTLLASGIVELVLSIDDPLSPAQCVEGQLGPSELVVPRIAHSQVDPGESSTASTSGGSGTPRLNVDRSPVATSPAGSHSTHTSLEAQQRAATRLSYPVCPGCQHTGSVYLETFRASTKCAHPNMKCTHGHDFPWPCNKYGTITRSYCVRRFIRSEEGCYWTEDPRHWRYDCDHIRVHRRGELAPGGEVIATEDPIYGQAQEQAHQETGVRGVPAHIRTGARIHVQVEEPEVRDDPGPKSDEDDFE</sequence>
<gene>
    <name evidence="2" type="ORF">PSTG_09553</name>
</gene>
<evidence type="ECO:0000313" key="2">
    <source>
        <dbReference type="EMBL" id="KNE97127.1"/>
    </source>
</evidence>
<dbReference type="AlphaFoldDB" id="A0A0L0VCV2"/>
<protein>
    <submittedName>
        <fullName evidence="2">Uncharacterized protein</fullName>
    </submittedName>
</protein>
<feature type="region of interest" description="Disordered" evidence="1">
    <location>
        <begin position="257"/>
        <end position="278"/>
    </location>
</feature>
<dbReference type="EMBL" id="AJIL01000072">
    <property type="protein sequence ID" value="KNE97127.1"/>
    <property type="molecule type" value="Genomic_DNA"/>
</dbReference>
<dbReference type="Proteomes" id="UP000054564">
    <property type="component" value="Unassembled WGS sequence"/>
</dbReference>
<feature type="compositionally biased region" description="Polar residues" evidence="1">
    <location>
        <begin position="103"/>
        <end position="119"/>
    </location>
</feature>
<evidence type="ECO:0000256" key="1">
    <source>
        <dbReference type="SAM" id="MobiDB-lite"/>
    </source>
</evidence>
<organism evidence="2 3">
    <name type="scientific">Puccinia striiformis f. sp. tritici PST-78</name>
    <dbReference type="NCBI Taxonomy" id="1165861"/>
    <lineage>
        <taxon>Eukaryota</taxon>
        <taxon>Fungi</taxon>
        <taxon>Dikarya</taxon>
        <taxon>Basidiomycota</taxon>
        <taxon>Pucciniomycotina</taxon>
        <taxon>Pucciniomycetes</taxon>
        <taxon>Pucciniales</taxon>
        <taxon>Pucciniaceae</taxon>
        <taxon>Puccinia</taxon>
    </lineage>
</organism>
<comment type="caution">
    <text evidence="2">The sequence shown here is derived from an EMBL/GenBank/DDBJ whole genome shotgun (WGS) entry which is preliminary data.</text>
</comment>
<feature type="region of interest" description="Disordered" evidence="1">
    <location>
        <begin position="75"/>
        <end position="119"/>
    </location>
</feature>
<name>A0A0L0VCV2_9BASI</name>
<reference evidence="3" key="1">
    <citation type="submission" date="2014-03" db="EMBL/GenBank/DDBJ databases">
        <title>The Genome Sequence of Puccinia striiformis f. sp. tritici PST-78.</title>
        <authorList>
            <consortium name="The Broad Institute Genome Sequencing Platform"/>
            <person name="Cuomo C."/>
            <person name="Hulbert S."/>
            <person name="Chen X."/>
            <person name="Walker B."/>
            <person name="Young S.K."/>
            <person name="Zeng Q."/>
            <person name="Gargeya S."/>
            <person name="Fitzgerald M."/>
            <person name="Haas B."/>
            <person name="Abouelleil A."/>
            <person name="Alvarado L."/>
            <person name="Arachchi H.M."/>
            <person name="Berlin A.M."/>
            <person name="Chapman S.B."/>
            <person name="Goldberg J."/>
            <person name="Griggs A."/>
            <person name="Gujja S."/>
            <person name="Hansen M."/>
            <person name="Howarth C."/>
            <person name="Imamovic A."/>
            <person name="Larimer J."/>
            <person name="McCowan C."/>
            <person name="Montmayeur A."/>
            <person name="Murphy C."/>
            <person name="Neiman D."/>
            <person name="Pearson M."/>
            <person name="Priest M."/>
            <person name="Roberts A."/>
            <person name="Saif S."/>
            <person name="Shea T."/>
            <person name="Sisk P."/>
            <person name="Sykes S."/>
            <person name="Wortman J."/>
            <person name="Nusbaum C."/>
            <person name="Birren B."/>
        </authorList>
    </citation>
    <scope>NUCLEOTIDE SEQUENCE [LARGE SCALE GENOMIC DNA]</scope>
    <source>
        <strain evidence="3">race PST-78</strain>
    </source>
</reference>
<evidence type="ECO:0000313" key="3">
    <source>
        <dbReference type="Proteomes" id="UP000054564"/>
    </source>
</evidence>
<accession>A0A0L0VCV2</accession>
<proteinExistence type="predicted"/>